<accession>A0A426X3Z9</accession>
<reference evidence="2 3" key="1">
    <citation type="journal article" date="2014" name="Agronomy (Basel)">
        <title>A Draft Genome Sequence for Ensete ventricosum, the Drought-Tolerant Tree Against Hunger.</title>
        <authorList>
            <person name="Harrison J."/>
            <person name="Moore K.A."/>
            <person name="Paszkiewicz K."/>
            <person name="Jones T."/>
            <person name="Grant M."/>
            <person name="Ambacheew D."/>
            <person name="Muzemil S."/>
            <person name="Studholme D.J."/>
        </authorList>
    </citation>
    <scope>NUCLEOTIDE SEQUENCE [LARGE SCALE GENOMIC DNA]</scope>
</reference>
<organism evidence="2 3">
    <name type="scientific">Ensete ventricosum</name>
    <name type="common">Abyssinian banana</name>
    <name type="synonym">Musa ensete</name>
    <dbReference type="NCBI Taxonomy" id="4639"/>
    <lineage>
        <taxon>Eukaryota</taxon>
        <taxon>Viridiplantae</taxon>
        <taxon>Streptophyta</taxon>
        <taxon>Embryophyta</taxon>
        <taxon>Tracheophyta</taxon>
        <taxon>Spermatophyta</taxon>
        <taxon>Magnoliopsida</taxon>
        <taxon>Liliopsida</taxon>
        <taxon>Zingiberales</taxon>
        <taxon>Musaceae</taxon>
        <taxon>Ensete</taxon>
    </lineage>
</organism>
<feature type="region of interest" description="Disordered" evidence="1">
    <location>
        <begin position="119"/>
        <end position="143"/>
    </location>
</feature>
<dbReference type="Proteomes" id="UP000287651">
    <property type="component" value="Unassembled WGS sequence"/>
</dbReference>
<name>A0A426X3Z9_ENSVE</name>
<dbReference type="EMBL" id="AMZH03027321">
    <property type="protein sequence ID" value="RRT34196.1"/>
    <property type="molecule type" value="Genomic_DNA"/>
</dbReference>
<dbReference type="AlphaFoldDB" id="A0A426X3Z9"/>
<proteinExistence type="predicted"/>
<evidence type="ECO:0000256" key="1">
    <source>
        <dbReference type="SAM" id="MobiDB-lite"/>
    </source>
</evidence>
<feature type="non-terminal residue" evidence="2">
    <location>
        <position position="1"/>
    </location>
</feature>
<evidence type="ECO:0000313" key="2">
    <source>
        <dbReference type="EMBL" id="RRT34196.1"/>
    </source>
</evidence>
<sequence>WSIRLELVRFGLGWLGYYRINREHFSLLLFEGGREGKGRVRETSERRKKPISINCISSGSRLQDPWLVHLEKRNEIERHRDLSDRWHRSRGRHGREILHHHRWIGCSFFWRRKKTKASKNRKETLNDQLQRSRDYRNVRHRHP</sequence>
<protein>
    <submittedName>
        <fullName evidence="2">Uncharacterized protein</fullName>
    </submittedName>
</protein>
<evidence type="ECO:0000313" key="3">
    <source>
        <dbReference type="Proteomes" id="UP000287651"/>
    </source>
</evidence>
<comment type="caution">
    <text evidence="2">The sequence shown here is derived from an EMBL/GenBank/DDBJ whole genome shotgun (WGS) entry which is preliminary data.</text>
</comment>
<gene>
    <name evidence="2" type="ORF">B296_00056378</name>
</gene>
<feature type="compositionally biased region" description="Basic and acidic residues" evidence="1">
    <location>
        <begin position="120"/>
        <end position="137"/>
    </location>
</feature>